<evidence type="ECO:0000256" key="1">
    <source>
        <dbReference type="ARBA" id="ARBA00022729"/>
    </source>
</evidence>
<feature type="non-terminal residue" evidence="6">
    <location>
        <position position="1"/>
    </location>
</feature>
<dbReference type="Pfam" id="PF03160">
    <property type="entry name" value="Calx-beta"/>
    <property type="match status" value="1"/>
</dbReference>
<keyword evidence="4" id="KW-0406">Ion transport</keyword>
<dbReference type="GO" id="GO:0030001">
    <property type="term" value="P:metal ion transport"/>
    <property type="evidence" value="ECO:0007669"/>
    <property type="project" value="TreeGrafter"/>
</dbReference>
<keyword evidence="2" id="KW-0677">Repeat</keyword>
<dbReference type="EMBL" id="QFXD01000246">
    <property type="protein sequence ID" value="RDH88712.1"/>
    <property type="molecule type" value="Genomic_DNA"/>
</dbReference>
<dbReference type="InterPro" id="IPR003644">
    <property type="entry name" value="Calx_beta"/>
</dbReference>
<dbReference type="InterPro" id="IPR038081">
    <property type="entry name" value="CalX-like_sf"/>
</dbReference>
<dbReference type="AlphaFoldDB" id="A0A370DU62"/>
<dbReference type="GO" id="GO:0016020">
    <property type="term" value="C:membrane"/>
    <property type="evidence" value="ECO:0007669"/>
    <property type="project" value="InterPro"/>
</dbReference>
<dbReference type="SMART" id="SM00237">
    <property type="entry name" value="Calx_beta"/>
    <property type="match status" value="2"/>
</dbReference>
<dbReference type="GO" id="GO:0007154">
    <property type="term" value="P:cell communication"/>
    <property type="evidence" value="ECO:0007669"/>
    <property type="project" value="InterPro"/>
</dbReference>
<evidence type="ECO:0000256" key="4">
    <source>
        <dbReference type="ARBA" id="ARBA00023065"/>
    </source>
</evidence>
<sequence length="276" mass="28782">IDIGPAGADGEFGYGLLNVAGAYNWLIDDLGLSGAGILMFGEKAYSIDETTKTLTLTLYRIGGSVGEISVDFQTNDISAIGGLGHDYLERVDTLVFNDGETARSFDITILDDSEDEMDEGFQVTLYNPQGGAVLGGRSSAPVTILDDDGPGSLVFETLSYAVNESHPKVTLSVLRLGGSSGRITVDFATHDGSATAGADFEPKTGTLTFEEGATSTSISVDLLDDDTYEGNETFDLVLSNATGGATLGVSATTTVSLLDDDAGETLPTFTFSASQY</sequence>
<feature type="non-terminal residue" evidence="6">
    <location>
        <position position="276"/>
    </location>
</feature>
<dbReference type="SUPFAM" id="SSF141072">
    <property type="entry name" value="CalX-like"/>
    <property type="match status" value="2"/>
</dbReference>
<evidence type="ECO:0000313" key="6">
    <source>
        <dbReference type="EMBL" id="RDH88712.1"/>
    </source>
</evidence>
<comment type="caution">
    <text evidence="6">The sequence shown here is derived from an EMBL/GenBank/DDBJ whole genome shotgun (WGS) entry which is preliminary data.</text>
</comment>
<gene>
    <name evidence="6" type="ORF">DIZ79_14490</name>
</gene>
<protein>
    <recommendedName>
        <fullName evidence="5">Calx-beta domain-containing protein</fullName>
    </recommendedName>
</protein>
<dbReference type="Proteomes" id="UP000255508">
    <property type="component" value="Unassembled WGS sequence"/>
</dbReference>
<organism evidence="6 7">
    <name type="scientific">endosymbiont of Lamellibrachia luymesi</name>
    <dbReference type="NCBI Taxonomy" id="2200907"/>
    <lineage>
        <taxon>Bacteria</taxon>
        <taxon>Pseudomonadati</taxon>
        <taxon>Pseudomonadota</taxon>
        <taxon>Gammaproteobacteria</taxon>
        <taxon>sulfur-oxidizing symbionts</taxon>
    </lineage>
</organism>
<name>A0A370DU62_9GAMM</name>
<evidence type="ECO:0000313" key="7">
    <source>
        <dbReference type="Proteomes" id="UP000255508"/>
    </source>
</evidence>
<reference evidence="6 7" key="1">
    <citation type="journal article" date="2018" name="ISME J.">
        <title>Endosymbiont genomes yield clues of tubeworm success.</title>
        <authorList>
            <person name="Li Y."/>
            <person name="Liles M.R."/>
            <person name="Halanych K.M."/>
        </authorList>
    </citation>
    <scope>NUCLEOTIDE SEQUENCE [LARGE SCALE GENOMIC DNA]</scope>
    <source>
        <strain evidence="6">A1422</strain>
    </source>
</reference>
<keyword evidence="3" id="KW-0106">Calcium</keyword>
<keyword evidence="4" id="KW-0813">Transport</keyword>
<feature type="domain" description="Calx-beta" evidence="5">
    <location>
        <begin position="140"/>
        <end position="239"/>
    </location>
</feature>
<evidence type="ECO:0000256" key="2">
    <source>
        <dbReference type="ARBA" id="ARBA00022737"/>
    </source>
</evidence>
<dbReference type="PANTHER" id="PTHR11878">
    <property type="entry name" value="SODIUM/CALCIUM EXCHANGER"/>
    <property type="match status" value="1"/>
</dbReference>
<dbReference type="PANTHER" id="PTHR11878:SF65">
    <property type="entry name" value="NA_CA-EXCHANGE PROTEIN, ISOFORM G"/>
    <property type="match status" value="1"/>
</dbReference>
<evidence type="ECO:0000259" key="5">
    <source>
        <dbReference type="SMART" id="SM00237"/>
    </source>
</evidence>
<dbReference type="Gene3D" id="2.60.40.2030">
    <property type="match status" value="2"/>
</dbReference>
<dbReference type="InterPro" id="IPR051171">
    <property type="entry name" value="CaCA"/>
</dbReference>
<proteinExistence type="predicted"/>
<feature type="domain" description="Calx-beta" evidence="5">
    <location>
        <begin position="25"/>
        <end position="126"/>
    </location>
</feature>
<evidence type="ECO:0000256" key="3">
    <source>
        <dbReference type="ARBA" id="ARBA00022837"/>
    </source>
</evidence>
<keyword evidence="1" id="KW-0732">Signal</keyword>
<accession>A0A370DU62</accession>